<gene>
    <name evidence="1" type="ORF">UR23_C0046G0006</name>
</gene>
<evidence type="ECO:0000313" key="2">
    <source>
        <dbReference type="Proteomes" id="UP000034349"/>
    </source>
</evidence>
<dbReference type="EMBL" id="LBOK01000046">
    <property type="protein sequence ID" value="KKP33372.1"/>
    <property type="molecule type" value="Genomic_DNA"/>
</dbReference>
<comment type="caution">
    <text evidence="1">The sequence shown here is derived from an EMBL/GenBank/DDBJ whole genome shotgun (WGS) entry which is preliminary data.</text>
</comment>
<proteinExistence type="predicted"/>
<dbReference type="Proteomes" id="UP000034349">
    <property type="component" value="Unassembled WGS sequence"/>
</dbReference>
<protein>
    <submittedName>
        <fullName evidence="1">Uncharacterized protein</fullName>
    </submittedName>
</protein>
<evidence type="ECO:0000313" key="1">
    <source>
        <dbReference type="EMBL" id="KKP33372.1"/>
    </source>
</evidence>
<accession>A0A0G0BQJ4</accession>
<dbReference type="AlphaFoldDB" id="A0A0G0BQJ4"/>
<organism evidence="1 2">
    <name type="scientific">Candidatus Roizmanbacteria bacterium GW2011_GWA2_32_13</name>
    <dbReference type="NCBI Taxonomy" id="1618475"/>
    <lineage>
        <taxon>Bacteria</taxon>
        <taxon>Candidatus Roizmaniibacteriota</taxon>
    </lineage>
</organism>
<sequence>MIGLPQGEQPRQPVKNVDYFIDYSATPFAGSKLFTKSERGLKYASLPHNNTFKIPEVKPGDARGLAENIIKRYSNGIMLDSDGLIGNICNWAHCQDVPAIEALKKIDKQITNMGSSATDYQKRLRTAVQTALREINFAEIKTKKI</sequence>
<name>A0A0G0BQJ4_9BACT</name>
<reference evidence="1 2" key="1">
    <citation type="journal article" date="2015" name="Nature">
        <title>rRNA introns, odd ribosomes, and small enigmatic genomes across a large radiation of phyla.</title>
        <authorList>
            <person name="Brown C.T."/>
            <person name="Hug L.A."/>
            <person name="Thomas B.C."/>
            <person name="Sharon I."/>
            <person name="Castelle C.J."/>
            <person name="Singh A."/>
            <person name="Wilkins M.J."/>
            <person name="Williams K.H."/>
            <person name="Banfield J.F."/>
        </authorList>
    </citation>
    <scope>NUCLEOTIDE SEQUENCE [LARGE SCALE GENOMIC DNA]</scope>
</reference>